<dbReference type="CDD" id="cd05312">
    <property type="entry name" value="NAD_bind_1_malic_enz"/>
    <property type="match status" value="1"/>
</dbReference>
<dbReference type="InterPro" id="IPR036291">
    <property type="entry name" value="NAD(P)-bd_dom_sf"/>
</dbReference>
<dbReference type="PROSITE" id="PS00331">
    <property type="entry name" value="MALIC_ENZYMES"/>
    <property type="match status" value="1"/>
</dbReference>
<evidence type="ECO:0000259" key="5">
    <source>
        <dbReference type="SMART" id="SM01274"/>
    </source>
</evidence>
<dbReference type="InterPro" id="IPR037062">
    <property type="entry name" value="Malic_N_dom_sf"/>
</dbReference>
<dbReference type="SMART" id="SM01274">
    <property type="entry name" value="malic"/>
    <property type="match status" value="1"/>
</dbReference>
<gene>
    <name evidence="6" type="ORF">CUJ83_03545</name>
</gene>
<dbReference type="EMBL" id="PGCK01000002">
    <property type="protein sequence ID" value="MCD1294069.1"/>
    <property type="molecule type" value="Genomic_DNA"/>
</dbReference>
<dbReference type="PANTHER" id="PTHR23406">
    <property type="entry name" value="MALIC ENZYME-RELATED"/>
    <property type="match status" value="1"/>
</dbReference>
<dbReference type="RefSeq" id="WP_230740684.1">
    <property type="nucleotide sequence ID" value="NZ_PGCK01000002.1"/>
</dbReference>
<evidence type="ECO:0000259" key="4">
    <source>
        <dbReference type="SMART" id="SM00919"/>
    </source>
</evidence>
<evidence type="ECO:0000256" key="1">
    <source>
        <dbReference type="ARBA" id="ARBA00001936"/>
    </source>
</evidence>
<dbReference type="Pfam" id="PF03949">
    <property type="entry name" value="Malic_M"/>
    <property type="match status" value="1"/>
</dbReference>
<dbReference type="Pfam" id="PF00390">
    <property type="entry name" value="malic"/>
    <property type="match status" value="1"/>
</dbReference>
<dbReference type="Proteomes" id="UP001320159">
    <property type="component" value="Unassembled WGS sequence"/>
</dbReference>
<dbReference type="FunFam" id="3.40.50.720:FF:000182">
    <property type="entry name" value="NAD-dependent malic enzyme"/>
    <property type="match status" value="1"/>
</dbReference>
<comment type="cofactor">
    <cofactor evidence="1">
        <name>Mn(2+)</name>
        <dbReference type="ChEBI" id="CHEBI:29035"/>
    </cofactor>
</comment>
<evidence type="ECO:0000256" key="2">
    <source>
        <dbReference type="ARBA" id="ARBA00008785"/>
    </source>
</evidence>
<dbReference type="Gene3D" id="3.40.50.10380">
    <property type="entry name" value="Malic enzyme, N-terminal domain"/>
    <property type="match status" value="1"/>
</dbReference>
<feature type="domain" description="Malic enzyme N-terminal" evidence="5">
    <location>
        <begin position="76"/>
        <end position="256"/>
    </location>
</feature>
<sequence>MDLNGNRITKRGIELLQDPTLNKSTAFTEEERQARGLVGLIPDVIETEETQINRVMQQLNDNSSDLDRYIYLISLLDNDETLFYKVVMSDPAHFLPVIYSPTIGEACLKFGHIFQRPRGMYISIRRKGHVKEILRNWPEKDVRFICVTDGERILGLGDLGANGMGIPIGKLQLYTACAAVPPHVLLPVFLDMGTNNRDCINDPLYLGIRQTRPPAEEIYEFTDEFMSAVQEVFPQCCIHFEDWGGVDAINLLERYRENYCCFNDDIQGTSGVILAGIINALKIAGSRLKDQRILFLGAGSAAIGIADLIVSAMMQDGLTKEEAVSRIWLFDTKGLVESSRSKVKSFQKPYAHTHTPTRDFAEAIGSVKPTAIIGVSTTGKAFNRRVIETMATINDRPIIFALSNPTDHAECTPDEAYEWSRGRAIYAAGIQFPPVEYNGKKFVPSQANNMYVYPAIGMAVYATQAKRITDDMFIAAAHAVAEQVTQAELDSGKIYPHQSNILETELYTATKVAEVIFDKSLAGVDRPENIRAFIESHAYKPEYKSLM</sequence>
<dbReference type="SMART" id="SM00919">
    <property type="entry name" value="Malic_M"/>
    <property type="match status" value="1"/>
</dbReference>
<dbReference type="NCBIfam" id="NF010052">
    <property type="entry name" value="PRK13529.1"/>
    <property type="match status" value="1"/>
</dbReference>
<keyword evidence="3" id="KW-0479">Metal-binding</keyword>
<dbReference type="SUPFAM" id="SSF53223">
    <property type="entry name" value="Aminoacid dehydrogenase-like, N-terminal domain"/>
    <property type="match status" value="1"/>
</dbReference>
<organism evidence="6 7">
    <name type="scientific">Methanooceanicella nereidis</name>
    <dbReference type="NCBI Taxonomy" id="2052831"/>
    <lineage>
        <taxon>Archaea</taxon>
        <taxon>Methanobacteriati</taxon>
        <taxon>Methanobacteriota</taxon>
        <taxon>Stenosarchaea group</taxon>
        <taxon>Methanomicrobia</taxon>
        <taxon>Methanocellales</taxon>
        <taxon>Methanocellaceae</taxon>
        <taxon>Methanooceanicella</taxon>
    </lineage>
</organism>
<evidence type="ECO:0000313" key="7">
    <source>
        <dbReference type="Proteomes" id="UP001320159"/>
    </source>
</evidence>
<comment type="similarity">
    <text evidence="2">Belongs to the malic enzymes family.</text>
</comment>
<protein>
    <submittedName>
        <fullName evidence="6">NAD-dependent malic enzyme</fullName>
    </submittedName>
</protein>
<keyword evidence="7" id="KW-1185">Reference proteome</keyword>
<dbReference type="GO" id="GO:0006108">
    <property type="term" value="P:malate metabolic process"/>
    <property type="evidence" value="ECO:0007669"/>
    <property type="project" value="TreeGrafter"/>
</dbReference>
<dbReference type="SUPFAM" id="SSF51735">
    <property type="entry name" value="NAD(P)-binding Rossmann-fold domains"/>
    <property type="match status" value="1"/>
</dbReference>
<evidence type="ECO:0000313" key="6">
    <source>
        <dbReference type="EMBL" id="MCD1294069.1"/>
    </source>
</evidence>
<name>A0AAP2RBD3_9EURY</name>
<proteinExistence type="inferred from homology"/>
<dbReference type="PIRSF" id="PIRSF000106">
    <property type="entry name" value="ME"/>
    <property type="match status" value="1"/>
</dbReference>
<dbReference type="Gene3D" id="3.40.50.720">
    <property type="entry name" value="NAD(P)-binding Rossmann-like Domain"/>
    <property type="match status" value="1"/>
</dbReference>
<reference evidence="6 7" key="1">
    <citation type="submission" date="2017-11" db="EMBL/GenBank/DDBJ databases">
        <title>Isolation and Characterization of Family Methanocellaceae Species from Potential Methane Hydrate Area Offshore Southwestern Taiwan.</title>
        <authorList>
            <person name="Zhang W.-L."/>
            <person name="Chen W.-C."/>
            <person name="Lai M.-C."/>
            <person name="Chen S.-C."/>
        </authorList>
    </citation>
    <scope>NUCLEOTIDE SEQUENCE [LARGE SCALE GENOMIC DNA]</scope>
    <source>
        <strain evidence="6 7">CWC-04</strain>
    </source>
</reference>
<dbReference type="InterPro" id="IPR015884">
    <property type="entry name" value="Malic_enzyme_CS"/>
</dbReference>
<dbReference type="GO" id="GO:0051287">
    <property type="term" value="F:NAD binding"/>
    <property type="evidence" value="ECO:0007669"/>
    <property type="project" value="InterPro"/>
</dbReference>
<dbReference type="InterPro" id="IPR012301">
    <property type="entry name" value="Malic_N_dom"/>
</dbReference>
<dbReference type="PANTHER" id="PTHR23406:SF90">
    <property type="entry name" value="MALIC ENZYME-RELATED"/>
    <property type="match status" value="1"/>
</dbReference>
<evidence type="ECO:0000256" key="3">
    <source>
        <dbReference type="ARBA" id="ARBA00022723"/>
    </source>
</evidence>
<dbReference type="InterPro" id="IPR001891">
    <property type="entry name" value="Malic_OxRdtase"/>
</dbReference>
<dbReference type="PRINTS" id="PR00072">
    <property type="entry name" value="MALOXRDTASE"/>
</dbReference>
<dbReference type="InterPro" id="IPR012302">
    <property type="entry name" value="Malic_NAD-bd"/>
</dbReference>
<dbReference type="AlphaFoldDB" id="A0AAP2RBD3"/>
<dbReference type="InterPro" id="IPR046346">
    <property type="entry name" value="Aminoacid_DH-like_N_sf"/>
</dbReference>
<accession>A0AAP2RBD3</accession>
<feature type="domain" description="Malic enzyme NAD-binding" evidence="4">
    <location>
        <begin position="266"/>
        <end position="517"/>
    </location>
</feature>
<comment type="caution">
    <text evidence="6">The sequence shown here is derived from an EMBL/GenBank/DDBJ whole genome shotgun (WGS) entry which is preliminary data.</text>
</comment>
<dbReference type="GO" id="GO:0046872">
    <property type="term" value="F:metal ion binding"/>
    <property type="evidence" value="ECO:0007669"/>
    <property type="project" value="UniProtKB-KW"/>
</dbReference>
<dbReference type="GO" id="GO:0004473">
    <property type="term" value="F:malate dehydrogenase (decarboxylating) (NADP+) activity"/>
    <property type="evidence" value="ECO:0007669"/>
    <property type="project" value="TreeGrafter"/>
</dbReference>